<reference evidence="8 9" key="1">
    <citation type="submission" date="2023-08" db="EMBL/GenBank/DDBJ databases">
        <title>Black Yeasts Isolated from many extreme environments.</title>
        <authorList>
            <person name="Coleine C."/>
            <person name="Stajich J.E."/>
            <person name="Selbmann L."/>
        </authorList>
    </citation>
    <scope>NUCLEOTIDE SEQUENCE [LARGE SCALE GENOMIC DNA]</scope>
    <source>
        <strain evidence="8 9">CCFEE 5792</strain>
    </source>
</reference>
<dbReference type="GeneID" id="89969611"/>
<gene>
    <name evidence="8" type="ORF">LTR84_001391</name>
</gene>
<dbReference type="GO" id="GO:0008270">
    <property type="term" value="F:zinc ion binding"/>
    <property type="evidence" value="ECO:0007669"/>
    <property type="project" value="InterPro"/>
</dbReference>
<dbReference type="PANTHER" id="PTHR46910:SF1">
    <property type="entry name" value="MISCELLANEOUS ZN(II)2CYS6 TRANSCRIPTION FACTOR (EUROFUNG)-RELATED"/>
    <property type="match status" value="1"/>
</dbReference>
<keyword evidence="4" id="KW-0804">Transcription</keyword>
<evidence type="ECO:0000256" key="2">
    <source>
        <dbReference type="ARBA" id="ARBA00023015"/>
    </source>
</evidence>
<evidence type="ECO:0000256" key="4">
    <source>
        <dbReference type="ARBA" id="ARBA00023163"/>
    </source>
</evidence>
<dbReference type="InterPro" id="IPR036864">
    <property type="entry name" value="Zn2-C6_fun-type_DNA-bd_sf"/>
</dbReference>
<protein>
    <recommendedName>
        <fullName evidence="7">Zn(2)-C6 fungal-type domain-containing protein</fullName>
    </recommendedName>
</protein>
<dbReference type="GO" id="GO:0006351">
    <property type="term" value="P:DNA-templated transcription"/>
    <property type="evidence" value="ECO:0007669"/>
    <property type="project" value="InterPro"/>
</dbReference>
<evidence type="ECO:0000259" key="7">
    <source>
        <dbReference type="PROSITE" id="PS50048"/>
    </source>
</evidence>
<dbReference type="AlphaFoldDB" id="A0AAV9NCI1"/>
<dbReference type="EMBL" id="JAVRRD010000010">
    <property type="protein sequence ID" value="KAK5054500.1"/>
    <property type="molecule type" value="Genomic_DNA"/>
</dbReference>
<dbReference type="RefSeq" id="XP_064707273.1">
    <property type="nucleotide sequence ID" value="XM_064845015.1"/>
</dbReference>
<evidence type="ECO:0000313" key="9">
    <source>
        <dbReference type="Proteomes" id="UP001358417"/>
    </source>
</evidence>
<keyword evidence="1" id="KW-0479">Metal-binding</keyword>
<dbReference type="SMART" id="SM00066">
    <property type="entry name" value="GAL4"/>
    <property type="match status" value="1"/>
</dbReference>
<dbReference type="InterPro" id="IPR001138">
    <property type="entry name" value="Zn2Cys6_DnaBD"/>
</dbReference>
<dbReference type="SMART" id="SM00906">
    <property type="entry name" value="Fungal_trans"/>
    <property type="match status" value="1"/>
</dbReference>
<dbReference type="Proteomes" id="UP001358417">
    <property type="component" value="Unassembled WGS sequence"/>
</dbReference>
<sequence length="761" mass="84623">MVNAHSAHAGAGDESGVVSQTPSKHSKRVAVACDYCRKKRLKCTADQQPCTNCQLYRVECKNTRAPKQRARQALSAQRNRSTTVVAQSTSPSSNRERGYGVSVVEVQGTLAQEAHLIQMQDELNLDTPLQEPGTGLQMPEEGSITQSYEPLAQTNSFMDFTSDMVFTEPFDFWDPEISLHEMISIGGIPEPSSVSLTGQPANSLAEHNLFEDQQSPLDIAMGVSIRPSSSAQQQVSHQRTGKISGLQSLKPHAAADAKHKRILPGLFIRKDGFNNNFIGLNSLGATLACGLREISESNPGVSKATSFGWMIDAGPHVDELDTSMDVEPSMMELPTKTFAAASVKAYFYRVHAFYPVLDEHSFCDSWQGSYDQEPGERSIRDVLILCLVIAIGCSCESSSGCESIQSNNAANSLFQRTWNLSPLIASKPSVVTVQISLLQVVFLITQRKLGMAWVICGQAVRFAQTLGLHRRSPRDFDLTEEQTSLRSRLWWTAFGLDAILSMSQGRPTAIHENCYDTEAIQIVAQRLDSSKQPAILQNFFPWVIQLAHVQNQFCGILCRIESVEARLDALATLDAALMKWRDEIPLEFRPEQEILAQHDVHQIVAFLHLEYYNMLRALHWACITSVPTNASILKAHPNPRIQASDVICLSAARQFVKVLYDLADKASHPHVTAPNLHIEYAIAALAAIYRGIFRNPHRISSKLDLEYFRAGQSYIDREIVRTKTKPDYRALFEVMSTSLQELSDRNTASSRTREVTTMNIL</sequence>
<accession>A0AAV9NCI1</accession>
<evidence type="ECO:0000256" key="6">
    <source>
        <dbReference type="SAM" id="MobiDB-lite"/>
    </source>
</evidence>
<evidence type="ECO:0000256" key="3">
    <source>
        <dbReference type="ARBA" id="ARBA00023125"/>
    </source>
</evidence>
<dbReference type="CDD" id="cd12148">
    <property type="entry name" value="fungal_TF_MHR"/>
    <property type="match status" value="1"/>
</dbReference>
<dbReference type="PROSITE" id="PS50048">
    <property type="entry name" value="ZN2_CY6_FUNGAL_2"/>
    <property type="match status" value="1"/>
</dbReference>
<keyword evidence="5" id="KW-0539">Nucleus</keyword>
<dbReference type="Pfam" id="PF04082">
    <property type="entry name" value="Fungal_trans"/>
    <property type="match status" value="1"/>
</dbReference>
<dbReference type="GO" id="GO:0000981">
    <property type="term" value="F:DNA-binding transcription factor activity, RNA polymerase II-specific"/>
    <property type="evidence" value="ECO:0007669"/>
    <property type="project" value="InterPro"/>
</dbReference>
<dbReference type="SUPFAM" id="SSF57701">
    <property type="entry name" value="Zn2/Cys6 DNA-binding domain"/>
    <property type="match status" value="1"/>
</dbReference>
<dbReference type="CDD" id="cd00067">
    <property type="entry name" value="GAL4"/>
    <property type="match status" value="1"/>
</dbReference>
<organism evidence="8 9">
    <name type="scientific">Exophiala bonariae</name>
    <dbReference type="NCBI Taxonomy" id="1690606"/>
    <lineage>
        <taxon>Eukaryota</taxon>
        <taxon>Fungi</taxon>
        <taxon>Dikarya</taxon>
        <taxon>Ascomycota</taxon>
        <taxon>Pezizomycotina</taxon>
        <taxon>Eurotiomycetes</taxon>
        <taxon>Chaetothyriomycetidae</taxon>
        <taxon>Chaetothyriales</taxon>
        <taxon>Herpotrichiellaceae</taxon>
        <taxon>Exophiala</taxon>
    </lineage>
</organism>
<dbReference type="GO" id="GO:0003677">
    <property type="term" value="F:DNA binding"/>
    <property type="evidence" value="ECO:0007669"/>
    <property type="project" value="UniProtKB-KW"/>
</dbReference>
<keyword evidence="2" id="KW-0805">Transcription regulation</keyword>
<dbReference type="Gene3D" id="4.10.240.10">
    <property type="entry name" value="Zn(2)-C6 fungal-type DNA-binding domain"/>
    <property type="match status" value="1"/>
</dbReference>
<keyword evidence="3" id="KW-0238">DNA-binding</keyword>
<evidence type="ECO:0000256" key="1">
    <source>
        <dbReference type="ARBA" id="ARBA00022723"/>
    </source>
</evidence>
<dbReference type="PANTHER" id="PTHR46910">
    <property type="entry name" value="TRANSCRIPTION FACTOR PDR1"/>
    <property type="match status" value="1"/>
</dbReference>
<dbReference type="InterPro" id="IPR007219">
    <property type="entry name" value="XnlR_reg_dom"/>
</dbReference>
<dbReference type="Pfam" id="PF00172">
    <property type="entry name" value="Zn_clus"/>
    <property type="match status" value="1"/>
</dbReference>
<keyword evidence="9" id="KW-1185">Reference proteome</keyword>
<proteinExistence type="predicted"/>
<feature type="region of interest" description="Disordered" evidence="6">
    <location>
        <begin position="1"/>
        <end position="23"/>
    </location>
</feature>
<dbReference type="PROSITE" id="PS00463">
    <property type="entry name" value="ZN2_CY6_FUNGAL_1"/>
    <property type="match status" value="1"/>
</dbReference>
<feature type="domain" description="Zn(2)-C6 fungal-type" evidence="7">
    <location>
        <begin position="32"/>
        <end position="62"/>
    </location>
</feature>
<comment type="caution">
    <text evidence="8">The sequence shown here is derived from an EMBL/GenBank/DDBJ whole genome shotgun (WGS) entry which is preliminary data.</text>
</comment>
<evidence type="ECO:0000256" key="5">
    <source>
        <dbReference type="ARBA" id="ARBA00023242"/>
    </source>
</evidence>
<name>A0AAV9NCI1_9EURO</name>
<feature type="region of interest" description="Disordered" evidence="6">
    <location>
        <begin position="70"/>
        <end position="98"/>
    </location>
</feature>
<evidence type="ECO:0000313" key="8">
    <source>
        <dbReference type="EMBL" id="KAK5054500.1"/>
    </source>
</evidence>
<feature type="compositionally biased region" description="Polar residues" evidence="6">
    <location>
        <begin position="74"/>
        <end position="93"/>
    </location>
</feature>
<dbReference type="InterPro" id="IPR050987">
    <property type="entry name" value="AtrR-like"/>
</dbReference>